<dbReference type="CDD" id="cd05267">
    <property type="entry name" value="SDR_a6"/>
    <property type="match status" value="1"/>
</dbReference>
<feature type="domain" description="NAD(P)-binding" evidence="1">
    <location>
        <begin position="10"/>
        <end position="189"/>
    </location>
</feature>
<dbReference type="RefSeq" id="WP_039140342.1">
    <property type="nucleotide sequence ID" value="NZ_JSVC01000014.1"/>
</dbReference>
<dbReference type="InterPro" id="IPR016040">
    <property type="entry name" value="NAD(P)-bd_dom"/>
</dbReference>
<dbReference type="SUPFAM" id="SSF51735">
    <property type="entry name" value="NAD(P)-binding Rossmann-fold domains"/>
    <property type="match status" value="1"/>
</dbReference>
<dbReference type="OrthoDB" id="9790734at2"/>
<organism evidence="2 3">
    <name type="scientific">Flavihumibacter solisilvae</name>
    <dbReference type="NCBI Taxonomy" id="1349421"/>
    <lineage>
        <taxon>Bacteria</taxon>
        <taxon>Pseudomonadati</taxon>
        <taxon>Bacteroidota</taxon>
        <taxon>Chitinophagia</taxon>
        <taxon>Chitinophagales</taxon>
        <taxon>Chitinophagaceae</taxon>
        <taxon>Flavihumibacter</taxon>
    </lineage>
</organism>
<comment type="caution">
    <text evidence="2">The sequence shown here is derived from an EMBL/GenBank/DDBJ whole genome shotgun (WGS) entry which is preliminary data.</text>
</comment>
<gene>
    <name evidence="2" type="ORF">OI18_12790</name>
</gene>
<dbReference type="AlphaFoldDB" id="A0A0C1IJ60"/>
<dbReference type="Pfam" id="PF13460">
    <property type="entry name" value="NAD_binding_10"/>
    <property type="match status" value="1"/>
</dbReference>
<evidence type="ECO:0000259" key="1">
    <source>
        <dbReference type="Pfam" id="PF13460"/>
    </source>
</evidence>
<dbReference type="Gene3D" id="3.40.50.720">
    <property type="entry name" value="NAD(P)-binding Rossmann-like Domain"/>
    <property type="match status" value="1"/>
</dbReference>
<keyword evidence="3" id="KW-1185">Reference proteome</keyword>
<dbReference type="PANTHER" id="PTHR15020">
    <property type="entry name" value="FLAVIN REDUCTASE-RELATED"/>
    <property type="match status" value="1"/>
</dbReference>
<dbReference type="Proteomes" id="UP000031408">
    <property type="component" value="Unassembled WGS sequence"/>
</dbReference>
<dbReference type="EMBL" id="JSVC01000014">
    <property type="protein sequence ID" value="KIC94245.1"/>
    <property type="molecule type" value="Genomic_DNA"/>
</dbReference>
<accession>A0A0C1IJ60</accession>
<sequence>MEKRKVLVLGAGGAIAKHVIEFLKNDKNIELTLFARNAGHLQAYHSLAQIIEGDVLNDNDLNEAIKGQDLVYANLSGNVDKMAKQIVNAMSAANVRRLIFVTSLGIYDEVPGAFGKWNNRMIGSALTTYRKAADIIEGSALDYTIVRPSWLTDKNEVEYEITQKGEPFKGTEVSRKAVAAYITSIITHPENDRKASVGVNKPGVYGDKPAFY</sequence>
<evidence type="ECO:0000313" key="2">
    <source>
        <dbReference type="EMBL" id="KIC94245.1"/>
    </source>
</evidence>
<protein>
    <submittedName>
        <fullName evidence="2">NAD-dependent dehydratase</fullName>
    </submittedName>
</protein>
<evidence type="ECO:0000313" key="3">
    <source>
        <dbReference type="Proteomes" id="UP000031408"/>
    </source>
</evidence>
<dbReference type="PANTHER" id="PTHR15020:SF50">
    <property type="entry name" value="UPF0659 PROTEIN YMR090W"/>
    <property type="match status" value="1"/>
</dbReference>
<dbReference type="InterPro" id="IPR036291">
    <property type="entry name" value="NAD(P)-bd_dom_sf"/>
</dbReference>
<dbReference type="STRING" id="1349421.OI18_12790"/>
<proteinExistence type="predicted"/>
<name>A0A0C1IJ60_9BACT</name>
<reference evidence="2 3" key="1">
    <citation type="submission" date="2014-11" db="EMBL/GenBank/DDBJ databases">
        <title>Genome sequence of Flavihumibacter solisilvae 3-3.</title>
        <authorList>
            <person name="Zhou G."/>
            <person name="Li M."/>
            <person name="Wang G."/>
        </authorList>
    </citation>
    <scope>NUCLEOTIDE SEQUENCE [LARGE SCALE GENOMIC DNA]</scope>
    <source>
        <strain evidence="2 3">3-3</strain>
    </source>
</reference>